<dbReference type="Gene3D" id="2.40.70.10">
    <property type="entry name" value="Acid Proteases"/>
    <property type="match status" value="1"/>
</dbReference>
<dbReference type="AlphaFoldDB" id="A0A4Y2E4J5"/>
<dbReference type="PROSITE" id="PS00141">
    <property type="entry name" value="ASP_PROTEASE"/>
    <property type="match status" value="1"/>
</dbReference>
<dbReference type="EMBL" id="BGPR01000494">
    <property type="protein sequence ID" value="GBM23226.1"/>
    <property type="molecule type" value="Genomic_DNA"/>
</dbReference>
<feature type="region of interest" description="Disordered" evidence="1">
    <location>
        <begin position="79"/>
        <end position="100"/>
    </location>
</feature>
<dbReference type="GO" id="GO:0006508">
    <property type="term" value="P:proteolysis"/>
    <property type="evidence" value="ECO:0007669"/>
    <property type="project" value="InterPro"/>
</dbReference>
<evidence type="ECO:0008006" key="4">
    <source>
        <dbReference type="Google" id="ProtNLM"/>
    </source>
</evidence>
<feature type="compositionally biased region" description="Polar residues" evidence="1">
    <location>
        <begin position="90"/>
        <end position="100"/>
    </location>
</feature>
<evidence type="ECO:0000313" key="2">
    <source>
        <dbReference type="EMBL" id="GBM23226.1"/>
    </source>
</evidence>
<dbReference type="Proteomes" id="UP000499080">
    <property type="component" value="Unassembled WGS sequence"/>
</dbReference>
<organism evidence="2 3">
    <name type="scientific">Araneus ventricosus</name>
    <name type="common">Orbweaver spider</name>
    <name type="synonym">Epeira ventricosa</name>
    <dbReference type="NCBI Taxonomy" id="182803"/>
    <lineage>
        <taxon>Eukaryota</taxon>
        <taxon>Metazoa</taxon>
        <taxon>Ecdysozoa</taxon>
        <taxon>Arthropoda</taxon>
        <taxon>Chelicerata</taxon>
        <taxon>Arachnida</taxon>
        <taxon>Araneae</taxon>
        <taxon>Araneomorphae</taxon>
        <taxon>Entelegynae</taxon>
        <taxon>Araneoidea</taxon>
        <taxon>Araneidae</taxon>
        <taxon>Araneus</taxon>
    </lineage>
</organism>
<comment type="caution">
    <text evidence="2">The sequence shown here is derived from an EMBL/GenBank/DDBJ whole genome shotgun (WGS) entry which is preliminary data.</text>
</comment>
<dbReference type="OrthoDB" id="5967017at2759"/>
<gene>
    <name evidence="2" type="ORF">AVEN_159900_1</name>
</gene>
<sequence length="218" mass="24582">MSGFGVTKGEDVKMPKKKKYNLQTQRGKIPSASMLLASSKAPEIKKPKCVFCEGKHVSSDVFNAQKLTLAEKQRIVLKNTNQKKEEDESSSGNDVNQSNVNTHPKVFLHTFKAKLLSGDKEKTVRVLSDTGSQKSYILKNIAEDMKYPVSRQETIKHSLFGGVFTKESKHNCYRIKLNQLNGNFTCNFEVLDKAVKCENVLPVREGRWMDELKDLGVI</sequence>
<protein>
    <recommendedName>
        <fullName evidence="4">Peptidase aspartic putative domain-containing protein</fullName>
    </recommendedName>
</protein>
<evidence type="ECO:0000256" key="1">
    <source>
        <dbReference type="SAM" id="MobiDB-lite"/>
    </source>
</evidence>
<name>A0A4Y2E4J5_ARAVE</name>
<accession>A0A4Y2E4J5</accession>
<dbReference type="GO" id="GO:0004190">
    <property type="term" value="F:aspartic-type endopeptidase activity"/>
    <property type="evidence" value="ECO:0007669"/>
    <property type="project" value="InterPro"/>
</dbReference>
<reference evidence="2 3" key="1">
    <citation type="journal article" date="2019" name="Sci. Rep.">
        <title>Orb-weaving spider Araneus ventricosus genome elucidates the spidroin gene catalogue.</title>
        <authorList>
            <person name="Kono N."/>
            <person name="Nakamura H."/>
            <person name="Ohtoshi R."/>
            <person name="Moran D.A.P."/>
            <person name="Shinohara A."/>
            <person name="Yoshida Y."/>
            <person name="Fujiwara M."/>
            <person name="Mori M."/>
            <person name="Tomita M."/>
            <person name="Arakawa K."/>
        </authorList>
    </citation>
    <scope>NUCLEOTIDE SEQUENCE [LARGE SCALE GENOMIC DNA]</scope>
</reference>
<evidence type="ECO:0000313" key="3">
    <source>
        <dbReference type="Proteomes" id="UP000499080"/>
    </source>
</evidence>
<proteinExistence type="predicted"/>
<feature type="region of interest" description="Disordered" evidence="1">
    <location>
        <begin position="1"/>
        <end position="26"/>
    </location>
</feature>
<keyword evidence="3" id="KW-1185">Reference proteome</keyword>
<dbReference type="InterPro" id="IPR001969">
    <property type="entry name" value="Aspartic_peptidase_AS"/>
</dbReference>
<dbReference type="InterPro" id="IPR021109">
    <property type="entry name" value="Peptidase_aspartic_dom_sf"/>
</dbReference>